<evidence type="ECO:0008006" key="3">
    <source>
        <dbReference type="Google" id="ProtNLM"/>
    </source>
</evidence>
<evidence type="ECO:0000313" key="1">
    <source>
        <dbReference type="EMBL" id="RIA87960.1"/>
    </source>
</evidence>
<dbReference type="Gene3D" id="1.10.510.10">
    <property type="entry name" value="Transferase(Phosphotransferase) domain 1"/>
    <property type="match status" value="1"/>
</dbReference>
<reference evidence="1 2" key="1">
    <citation type="submission" date="2018-06" db="EMBL/GenBank/DDBJ databases">
        <title>Comparative genomics reveals the genomic features of Rhizophagus irregularis, R. cerebriforme, R. diaphanum and Gigaspora rosea, and their symbiotic lifestyle signature.</title>
        <authorList>
            <person name="Morin E."/>
            <person name="San Clemente H."/>
            <person name="Chen E.C.H."/>
            <person name="De La Providencia I."/>
            <person name="Hainaut M."/>
            <person name="Kuo A."/>
            <person name="Kohler A."/>
            <person name="Murat C."/>
            <person name="Tang N."/>
            <person name="Roy S."/>
            <person name="Loubradou J."/>
            <person name="Henrissat B."/>
            <person name="Grigoriev I.V."/>
            <person name="Corradi N."/>
            <person name="Roux C."/>
            <person name="Martin F.M."/>
        </authorList>
    </citation>
    <scope>NUCLEOTIDE SEQUENCE [LARGE SCALE GENOMIC DNA]</scope>
    <source>
        <strain evidence="1 2">DAOM 227022</strain>
    </source>
</reference>
<dbReference type="EMBL" id="QKYT01000284">
    <property type="protein sequence ID" value="RIA87960.1"/>
    <property type="molecule type" value="Genomic_DNA"/>
</dbReference>
<sequence length="164" mass="18881">MWQISSGYKPFYTEEYDVSLALEILKGKRENIIDGTPIKYSNLYTGCWNYEEGKRPNMQEVVSTLKKIIFPEKNDDKTENYLTVEKANYLESSEKTSLGLNNDLLLENISNIINSKSSSSQESIINSKNTSFNNIDEYHCYETEVKENSYYLCNIAAEKGHNNV</sequence>
<dbReference type="Proteomes" id="UP000265703">
    <property type="component" value="Unassembled WGS sequence"/>
</dbReference>
<organism evidence="1 2">
    <name type="scientific">Glomus cerebriforme</name>
    <dbReference type="NCBI Taxonomy" id="658196"/>
    <lineage>
        <taxon>Eukaryota</taxon>
        <taxon>Fungi</taxon>
        <taxon>Fungi incertae sedis</taxon>
        <taxon>Mucoromycota</taxon>
        <taxon>Glomeromycotina</taxon>
        <taxon>Glomeromycetes</taxon>
        <taxon>Glomerales</taxon>
        <taxon>Glomeraceae</taxon>
        <taxon>Glomus</taxon>
    </lineage>
</organism>
<dbReference type="SUPFAM" id="SSF56112">
    <property type="entry name" value="Protein kinase-like (PK-like)"/>
    <property type="match status" value="1"/>
</dbReference>
<keyword evidence="2" id="KW-1185">Reference proteome</keyword>
<evidence type="ECO:0000313" key="2">
    <source>
        <dbReference type="Proteomes" id="UP000265703"/>
    </source>
</evidence>
<accession>A0A397SP37</accession>
<dbReference type="InterPro" id="IPR011009">
    <property type="entry name" value="Kinase-like_dom_sf"/>
</dbReference>
<proteinExistence type="predicted"/>
<dbReference type="STRING" id="658196.A0A397SP37"/>
<dbReference type="AlphaFoldDB" id="A0A397SP37"/>
<name>A0A397SP37_9GLOM</name>
<dbReference type="OrthoDB" id="2353542at2759"/>
<gene>
    <name evidence="1" type="ORF">C1645_261622</name>
</gene>
<protein>
    <recommendedName>
        <fullName evidence="3">Serine-threonine/tyrosine-protein kinase catalytic domain-containing protein</fullName>
    </recommendedName>
</protein>
<comment type="caution">
    <text evidence="1">The sequence shown here is derived from an EMBL/GenBank/DDBJ whole genome shotgun (WGS) entry which is preliminary data.</text>
</comment>